<evidence type="ECO:0000313" key="12">
    <source>
        <dbReference type="Proteomes" id="UP000017836"/>
    </source>
</evidence>
<dbReference type="EMBL" id="KI392069">
    <property type="protein sequence ID" value="ERN19303.1"/>
    <property type="molecule type" value="Genomic_DNA"/>
</dbReference>
<dbReference type="PANTHER" id="PTHR31086">
    <property type="entry name" value="ALUMINUM-ACTIVATED MALATE TRANSPORTER 10"/>
    <property type="match status" value="1"/>
</dbReference>
<dbReference type="GO" id="GO:0015743">
    <property type="term" value="P:malate transport"/>
    <property type="evidence" value="ECO:0007669"/>
    <property type="project" value="InterPro"/>
</dbReference>
<keyword evidence="3" id="KW-0813">Transport</keyword>
<proteinExistence type="inferred from homology"/>
<keyword evidence="4 10" id="KW-0812">Transmembrane</keyword>
<accession>U5DFU8</accession>
<feature type="region of interest" description="Disordered" evidence="9">
    <location>
        <begin position="392"/>
        <end position="420"/>
    </location>
</feature>
<organism evidence="11 12">
    <name type="scientific">Amborella trichopoda</name>
    <dbReference type="NCBI Taxonomy" id="13333"/>
    <lineage>
        <taxon>Eukaryota</taxon>
        <taxon>Viridiplantae</taxon>
        <taxon>Streptophyta</taxon>
        <taxon>Embryophyta</taxon>
        <taxon>Tracheophyta</taxon>
        <taxon>Spermatophyta</taxon>
        <taxon>Magnoliopsida</taxon>
        <taxon>Amborellales</taxon>
        <taxon>Amborellaceae</taxon>
        <taxon>Amborella</taxon>
    </lineage>
</organism>
<feature type="transmembrane region" description="Helical" evidence="10">
    <location>
        <begin position="148"/>
        <end position="168"/>
    </location>
</feature>
<dbReference type="STRING" id="13333.U5DFU8"/>
<comment type="subcellular location">
    <subcellularLocation>
        <location evidence="1">Membrane</location>
        <topology evidence="1">Multi-pass membrane protein</topology>
    </subcellularLocation>
</comment>
<feature type="compositionally biased region" description="Basic and acidic residues" evidence="9">
    <location>
        <begin position="406"/>
        <end position="420"/>
    </location>
</feature>
<evidence type="ECO:0000256" key="7">
    <source>
        <dbReference type="ARBA" id="ARBA00023136"/>
    </source>
</evidence>
<evidence type="ECO:0008006" key="13">
    <source>
        <dbReference type="Google" id="ProtNLM"/>
    </source>
</evidence>
<dbReference type="AlphaFoldDB" id="U5DFU8"/>
<feature type="transmembrane region" description="Helical" evidence="10">
    <location>
        <begin position="125"/>
        <end position="142"/>
    </location>
</feature>
<evidence type="ECO:0000256" key="3">
    <source>
        <dbReference type="ARBA" id="ARBA00022448"/>
    </source>
</evidence>
<keyword evidence="6" id="KW-0406">Ion transport</keyword>
<keyword evidence="7 10" id="KW-0472">Membrane</keyword>
<dbReference type="Pfam" id="PF11744">
    <property type="entry name" value="ALMT"/>
    <property type="match status" value="1"/>
</dbReference>
<evidence type="ECO:0000256" key="10">
    <source>
        <dbReference type="SAM" id="Phobius"/>
    </source>
</evidence>
<evidence type="ECO:0000256" key="4">
    <source>
        <dbReference type="ARBA" id="ARBA00022692"/>
    </source>
</evidence>
<evidence type="ECO:0000256" key="8">
    <source>
        <dbReference type="ARBA" id="ARBA00023303"/>
    </source>
</evidence>
<protein>
    <recommendedName>
        <fullName evidence="13">Aluminum-activated malate transporter</fullName>
    </recommendedName>
</protein>
<keyword evidence="12" id="KW-1185">Reference proteome</keyword>
<keyword evidence="8" id="KW-0407">Ion channel</keyword>
<evidence type="ECO:0000256" key="2">
    <source>
        <dbReference type="ARBA" id="ARBA00007079"/>
    </source>
</evidence>
<dbReference type="GO" id="GO:0034220">
    <property type="term" value="P:monoatomic ion transmembrane transport"/>
    <property type="evidence" value="ECO:0007669"/>
    <property type="project" value="UniProtKB-KW"/>
</dbReference>
<evidence type="ECO:0000313" key="11">
    <source>
        <dbReference type="EMBL" id="ERN19303.1"/>
    </source>
</evidence>
<evidence type="ECO:0000256" key="1">
    <source>
        <dbReference type="ARBA" id="ARBA00004141"/>
    </source>
</evidence>
<evidence type="ECO:0000256" key="6">
    <source>
        <dbReference type="ARBA" id="ARBA00023065"/>
    </source>
</evidence>
<dbReference type="HOGENOM" id="CLU_020841_2_1_1"/>
<feature type="transmembrane region" description="Helical" evidence="10">
    <location>
        <begin position="211"/>
        <end position="232"/>
    </location>
</feature>
<dbReference type="OMA" id="RICTIAI"/>
<name>U5DFU8_AMBTC</name>
<reference evidence="12" key="1">
    <citation type="journal article" date="2013" name="Science">
        <title>The Amborella genome and the evolution of flowering plants.</title>
        <authorList>
            <consortium name="Amborella Genome Project"/>
        </authorList>
    </citation>
    <scope>NUCLEOTIDE SEQUENCE [LARGE SCALE GENOMIC DNA]</scope>
</reference>
<feature type="transmembrane region" description="Helical" evidence="10">
    <location>
        <begin position="99"/>
        <end position="118"/>
    </location>
</feature>
<dbReference type="GO" id="GO:0009705">
    <property type="term" value="C:plant-type vacuole membrane"/>
    <property type="evidence" value="ECO:0000318"/>
    <property type="project" value="GO_Central"/>
</dbReference>
<dbReference type="InterPro" id="IPR020966">
    <property type="entry name" value="ALMT"/>
</dbReference>
<dbReference type="Gramene" id="ERN19303">
    <property type="protein sequence ID" value="ERN19303"/>
    <property type="gene ID" value="AMTR_s00069p00044130"/>
</dbReference>
<feature type="transmembrane region" description="Helical" evidence="10">
    <location>
        <begin position="69"/>
        <end position="87"/>
    </location>
</feature>
<gene>
    <name evidence="11" type="ORF">AMTR_s00069p00044130</name>
</gene>
<keyword evidence="5 10" id="KW-1133">Transmembrane helix</keyword>
<sequence>MVVLNKEVSNQLEWRVTIGDGSSMQLRSDPRCFQTAWEWVFEVVLGWKMEVEELIQRICKIGKEDPRKVAHCFKVGLALTLVSLFYYMRPLYEGVGGNAMWAVMTVVVVFESSVGATLGKGLNRALGTILAGALGIGVHYVAEKSGPTIEPIILGLSVFLIASAATFSRFIPKVKQRYDYGVMIFILTFSLVSESGYRVEKLFDMAHERLSTVAIGSCACVLISMLICPTWAGQDLHKLIAKNLQKLAASLDGYVAEYFEEKDVEGISIIDKATLKGYKCVLNSKATEESLANFATWEPAHGNFGFRHPWKQYLKIGTTSRFSAYCIEALSACTSSEVQIPVTNVSPLIEVLPLVTMASLLIEIASRIETVVTAVEELAILADFKPCLDEKPQQKQAAVKTPTPPEQHDQDDVRKTLQMV</sequence>
<dbReference type="eggNOG" id="KOG4711">
    <property type="taxonomic scope" value="Eukaryota"/>
</dbReference>
<evidence type="ECO:0000256" key="9">
    <source>
        <dbReference type="SAM" id="MobiDB-lite"/>
    </source>
</evidence>
<evidence type="ECO:0000256" key="5">
    <source>
        <dbReference type="ARBA" id="ARBA00022989"/>
    </source>
</evidence>
<comment type="similarity">
    <text evidence="2">Belongs to the aromatic acid exporter (TC 2.A.85) family.</text>
</comment>
<dbReference type="Proteomes" id="UP000017836">
    <property type="component" value="Unassembled WGS sequence"/>
</dbReference>